<protein>
    <submittedName>
        <fullName evidence="2">Uncharacterized protein</fullName>
    </submittedName>
</protein>
<gene>
    <name evidence="2" type="ORF">ACFPRH_00600</name>
</gene>
<evidence type="ECO:0000313" key="3">
    <source>
        <dbReference type="Proteomes" id="UP001596160"/>
    </source>
</evidence>
<proteinExistence type="predicted"/>
<dbReference type="RefSeq" id="WP_344472598.1">
    <property type="nucleotide sequence ID" value="NZ_BAAASB010000002.1"/>
</dbReference>
<dbReference type="EMBL" id="JBHSKP010000001">
    <property type="protein sequence ID" value="MFC5150227.1"/>
    <property type="molecule type" value="Genomic_DNA"/>
</dbReference>
<comment type="caution">
    <text evidence="2">The sequence shown here is derived from an EMBL/GenBank/DDBJ whole genome shotgun (WGS) entry which is preliminary data.</text>
</comment>
<feature type="region of interest" description="Disordered" evidence="1">
    <location>
        <begin position="10"/>
        <end position="42"/>
    </location>
</feature>
<name>A0ABW0ADV2_9ACTN</name>
<evidence type="ECO:0000313" key="2">
    <source>
        <dbReference type="EMBL" id="MFC5150227.1"/>
    </source>
</evidence>
<keyword evidence="3" id="KW-1185">Reference proteome</keyword>
<reference evidence="3" key="1">
    <citation type="journal article" date="2019" name="Int. J. Syst. Evol. Microbiol.">
        <title>The Global Catalogue of Microorganisms (GCM) 10K type strain sequencing project: providing services to taxonomists for standard genome sequencing and annotation.</title>
        <authorList>
            <consortium name="The Broad Institute Genomics Platform"/>
            <consortium name="The Broad Institute Genome Sequencing Center for Infectious Disease"/>
            <person name="Wu L."/>
            <person name="Ma J."/>
        </authorList>
    </citation>
    <scope>NUCLEOTIDE SEQUENCE [LARGE SCALE GENOMIC DNA]</scope>
    <source>
        <strain evidence="3">PCU 266</strain>
    </source>
</reference>
<dbReference type="Proteomes" id="UP001596160">
    <property type="component" value="Unassembled WGS sequence"/>
</dbReference>
<accession>A0ABW0ADV2</accession>
<organism evidence="2 3">
    <name type="scientific">Streptomyces amakusaensis</name>
    <dbReference type="NCBI Taxonomy" id="67271"/>
    <lineage>
        <taxon>Bacteria</taxon>
        <taxon>Bacillati</taxon>
        <taxon>Actinomycetota</taxon>
        <taxon>Actinomycetes</taxon>
        <taxon>Kitasatosporales</taxon>
        <taxon>Streptomycetaceae</taxon>
        <taxon>Streptomyces</taxon>
    </lineage>
</organism>
<sequence>MPMTLEVYRMGRDGTKRPVSPRIVVGGPGGPPGPREVPISSGYPPCGCPRCSGQRFGDGRR</sequence>
<evidence type="ECO:0000256" key="1">
    <source>
        <dbReference type="SAM" id="MobiDB-lite"/>
    </source>
</evidence>